<evidence type="ECO:0000313" key="1">
    <source>
        <dbReference type="EMBL" id="RPA97097.1"/>
    </source>
</evidence>
<reference evidence="1 2" key="1">
    <citation type="journal article" date="2018" name="Nat. Ecol. Evol.">
        <title>Pezizomycetes genomes reveal the molecular basis of ectomycorrhizal truffle lifestyle.</title>
        <authorList>
            <person name="Murat C."/>
            <person name="Payen T."/>
            <person name="Noel B."/>
            <person name="Kuo A."/>
            <person name="Morin E."/>
            <person name="Chen J."/>
            <person name="Kohler A."/>
            <person name="Krizsan K."/>
            <person name="Balestrini R."/>
            <person name="Da Silva C."/>
            <person name="Montanini B."/>
            <person name="Hainaut M."/>
            <person name="Levati E."/>
            <person name="Barry K.W."/>
            <person name="Belfiori B."/>
            <person name="Cichocki N."/>
            <person name="Clum A."/>
            <person name="Dockter R.B."/>
            <person name="Fauchery L."/>
            <person name="Guy J."/>
            <person name="Iotti M."/>
            <person name="Le Tacon F."/>
            <person name="Lindquist E.A."/>
            <person name="Lipzen A."/>
            <person name="Malagnac F."/>
            <person name="Mello A."/>
            <person name="Molinier V."/>
            <person name="Miyauchi S."/>
            <person name="Poulain J."/>
            <person name="Riccioni C."/>
            <person name="Rubini A."/>
            <person name="Sitrit Y."/>
            <person name="Splivallo R."/>
            <person name="Traeger S."/>
            <person name="Wang M."/>
            <person name="Zifcakova L."/>
            <person name="Wipf D."/>
            <person name="Zambonelli A."/>
            <person name="Paolocci F."/>
            <person name="Nowrousian M."/>
            <person name="Ottonello S."/>
            <person name="Baldrian P."/>
            <person name="Spatafora J.W."/>
            <person name="Henrissat B."/>
            <person name="Nagy L.G."/>
            <person name="Aury J.M."/>
            <person name="Wincker P."/>
            <person name="Grigoriev I.V."/>
            <person name="Bonfante P."/>
            <person name="Martin F.M."/>
        </authorList>
    </citation>
    <scope>NUCLEOTIDE SEQUENCE [LARGE SCALE GENOMIC DNA]</scope>
    <source>
        <strain evidence="1 2">120613-1</strain>
    </source>
</reference>
<dbReference type="AlphaFoldDB" id="A0A3N4JIK9"/>
<proteinExistence type="predicted"/>
<dbReference type="EMBL" id="ML120408">
    <property type="protein sequence ID" value="RPA97097.1"/>
    <property type="molecule type" value="Genomic_DNA"/>
</dbReference>
<dbReference type="Proteomes" id="UP000276215">
    <property type="component" value="Unassembled WGS sequence"/>
</dbReference>
<protein>
    <submittedName>
        <fullName evidence="1">Uncharacterized protein</fullName>
    </submittedName>
</protein>
<accession>A0A3N4JIK9</accession>
<sequence length="186" mass="21173">MPLPLRPPPPLRQNLPRPHVQVLMRRSPSFLRRSSFPRGKDGKCLRWRNLQDDHPPLAMLGTPVRSALVEQGHTGQLIRANPFDGMWKKFPLTPKEQARQARLYQREKMARERKARFNSGGFGERAAQFRKRTAELKAALAKTASPLEPVSPPKTGVTREEFRTRVAAWKAAAEKLKAELLTRRAG</sequence>
<evidence type="ECO:0000313" key="2">
    <source>
        <dbReference type="Proteomes" id="UP000276215"/>
    </source>
</evidence>
<keyword evidence="2" id="KW-1185">Reference proteome</keyword>
<gene>
    <name evidence="1" type="ORF">L873DRAFT_1158148</name>
</gene>
<organism evidence="1 2">
    <name type="scientific">Choiromyces venosus 120613-1</name>
    <dbReference type="NCBI Taxonomy" id="1336337"/>
    <lineage>
        <taxon>Eukaryota</taxon>
        <taxon>Fungi</taxon>
        <taxon>Dikarya</taxon>
        <taxon>Ascomycota</taxon>
        <taxon>Pezizomycotina</taxon>
        <taxon>Pezizomycetes</taxon>
        <taxon>Pezizales</taxon>
        <taxon>Tuberaceae</taxon>
        <taxon>Choiromyces</taxon>
    </lineage>
</organism>
<name>A0A3N4JIK9_9PEZI</name>